<dbReference type="InterPro" id="IPR035461">
    <property type="entry name" value="GmhA/DiaA"/>
</dbReference>
<dbReference type="Gene3D" id="3.40.1190.20">
    <property type="match status" value="1"/>
</dbReference>
<proteinExistence type="predicted"/>
<dbReference type="EMBL" id="JAERWK010000026">
    <property type="protein sequence ID" value="MBM9469380.1"/>
    <property type="molecule type" value="Genomic_DNA"/>
</dbReference>
<evidence type="ECO:0000256" key="2">
    <source>
        <dbReference type="ARBA" id="ARBA00023277"/>
    </source>
</evidence>
<dbReference type="AlphaFoldDB" id="A0A938YBE4"/>
<keyword evidence="2" id="KW-0119">Carbohydrate metabolism</keyword>
<keyword evidence="1" id="KW-0511">Multifunctional enzyme</keyword>
<sequence length="719" mass="72928">MTAQVHDTQAWLAAHADELAGALADLTRAADRVADWARQLDAVYARHGRVLVAGNGGSAAEAQHLTSELVGRFLDERRPLSAICLSAETSALTAIVNDYGATEMFARQVQAHGRPGDVLILLSTSGRSPNVLEAARRARQLGLRIWALTGPGPNPLAELCDEALPIAATSTAGIQTGHLVVIHALCAALDAHLTGTAAPEPEAHVRQPVPTAPAGTAVAEPVPADDRPGPSVVVIGDVVLDRDVHGRTTRISPDAPVPVVDVQQTRVSPGGAGLTALQVAAAGAATTLIAPLADDADGRALVEQLTAAGVRVVALPHQGGTRSKTRIRSAGQSLVRVDTGGPGTPGDVSEALAREVAAALAGAATVLVSDYGAGTTTHPVIRDLLTRAASRGRMVWDPHPRSGPPVPGCLLVTPNAAEARGLLGEAGTDTAARQLPADVLADRLVQKLGVRGVSVTAGARGAFLAAVGSAARYLPAPAASGGDPCGAGDQFAASAAVALARGALPSEAVQRAVHDASAWVAAGGAEAFRVRSATGPAASGSTEVPVVAVGSGDSDVHRLLAGIHARGGTLVATGGCFDIVHPGHVATLQAARRLGDALVVVINSDESVRRLKGPTRPVVPEQDRARVLSAFDCVDAVVIFDEDDPRAVLDWIRPQVWVKGGDYGGTPLPETDVVERHGGRVVLLPYLDGRSTTAILARSAAGSGAGSGGSDGFGDGASA</sequence>
<dbReference type="InterPro" id="IPR014729">
    <property type="entry name" value="Rossmann-like_a/b/a_fold"/>
</dbReference>
<dbReference type="InterPro" id="IPR004821">
    <property type="entry name" value="Cyt_trans-like"/>
</dbReference>
<organism evidence="5 6">
    <name type="scientific">Nakamurella leprariae</name>
    <dbReference type="NCBI Taxonomy" id="2803911"/>
    <lineage>
        <taxon>Bacteria</taxon>
        <taxon>Bacillati</taxon>
        <taxon>Actinomycetota</taxon>
        <taxon>Actinomycetes</taxon>
        <taxon>Nakamurellales</taxon>
        <taxon>Nakamurellaceae</taxon>
        <taxon>Nakamurella</taxon>
    </lineage>
</organism>
<dbReference type="SUPFAM" id="SSF53613">
    <property type="entry name" value="Ribokinase-like"/>
    <property type="match status" value="1"/>
</dbReference>
<reference evidence="5" key="1">
    <citation type="submission" date="2021-01" db="EMBL/GenBank/DDBJ databases">
        <title>YIM 132084 draft genome.</title>
        <authorList>
            <person name="An D."/>
        </authorList>
    </citation>
    <scope>NUCLEOTIDE SEQUENCE</scope>
    <source>
        <strain evidence="5">YIM 132084</strain>
    </source>
</reference>
<dbReference type="Pfam" id="PF00294">
    <property type="entry name" value="PfkB"/>
    <property type="match status" value="1"/>
</dbReference>
<dbReference type="InterPro" id="IPR001347">
    <property type="entry name" value="SIS_dom"/>
</dbReference>
<dbReference type="Pfam" id="PF01467">
    <property type="entry name" value="CTP_transf_like"/>
    <property type="match status" value="1"/>
</dbReference>
<evidence type="ECO:0000259" key="4">
    <source>
        <dbReference type="PROSITE" id="PS51464"/>
    </source>
</evidence>
<evidence type="ECO:0000313" key="5">
    <source>
        <dbReference type="EMBL" id="MBM9469380.1"/>
    </source>
</evidence>
<dbReference type="RefSeq" id="WP_205262344.1">
    <property type="nucleotide sequence ID" value="NZ_JAERWK010000026.1"/>
</dbReference>
<feature type="region of interest" description="Disordered" evidence="3">
    <location>
        <begin position="201"/>
        <end position="230"/>
    </location>
</feature>
<dbReference type="InterPro" id="IPR011611">
    <property type="entry name" value="PfkB_dom"/>
</dbReference>
<dbReference type="Gene3D" id="3.40.50.10490">
    <property type="entry name" value="Glucose-6-phosphate isomerase like protein, domain 1"/>
    <property type="match status" value="1"/>
</dbReference>
<dbReference type="Gene3D" id="3.40.50.620">
    <property type="entry name" value="HUPs"/>
    <property type="match status" value="1"/>
</dbReference>
<protein>
    <submittedName>
        <fullName evidence="5">SIS domain-containing protein</fullName>
    </submittedName>
</protein>
<dbReference type="GO" id="GO:0003824">
    <property type="term" value="F:catalytic activity"/>
    <property type="evidence" value="ECO:0007669"/>
    <property type="project" value="UniProtKB-KW"/>
</dbReference>
<accession>A0A938YBE4</accession>
<dbReference type="SUPFAM" id="SSF52374">
    <property type="entry name" value="Nucleotidylyl transferase"/>
    <property type="match status" value="1"/>
</dbReference>
<gene>
    <name evidence="5" type="ORF">JL106_19000</name>
</gene>
<dbReference type="Proteomes" id="UP000663792">
    <property type="component" value="Unassembled WGS sequence"/>
</dbReference>
<dbReference type="GO" id="GO:0097367">
    <property type="term" value="F:carbohydrate derivative binding"/>
    <property type="evidence" value="ECO:0007669"/>
    <property type="project" value="InterPro"/>
</dbReference>
<dbReference type="InterPro" id="IPR029056">
    <property type="entry name" value="Ribokinase-like"/>
</dbReference>
<dbReference type="PANTHER" id="PTHR30390:SF6">
    <property type="entry name" value="DNAA INITIATOR-ASSOCIATING PROTEIN DIAA"/>
    <property type="match status" value="1"/>
</dbReference>
<name>A0A938YBE4_9ACTN</name>
<dbReference type="InterPro" id="IPR046348">
    <property type="entry name" value="SIS_dom_sf"/>
</dbReference>
<dbReference type="NCBIfam" id="TIGR00125">
    <property type="entry name" value="cyt_tran_rel"/>
    <property type="match status" value="1"/>
</dbReference>
<dbReference type="InterPro" id="IPR050099">
    <property type="entry name" value="SIS_GmhA/DiaA_subfam"/>
</dbReference>
<feature type="region of interest" description="Disordered" evidence="3">
    <location>
        <begin position="700"/>
        <end position="719"/>
    </location>
</feature>
<dbReference type="PANTHER" id="PTHR30390">
    <property type="entry name" value="SEDOHEPTULOSE 7-PHOSPHATE ISOMERASE / DNAA INITIATOR-ASSOCIATING FACTOR FOR REPLICATION INITIATION"/>
    <property type="match status" value="1"/>
</dbReference>
<feature type="compositionally biased region" description="Low complexity" evidence="3">
    <location>
        <begin position="208"/>
        <end position="222"/>
    </location>
</feature>
<feature type="compositionally biased region" description="Gly residues" evidence="3">
    <location>
        <begin position="703"/>
        <end position="719"/>
    </location>
</feature>
<keyword evidence="6" id="KW-1185">Reference proteome</keyword>
<feature type="domain" description="SIS" evidence="4">
    <location>
        <begin position="40"/>
        <end position="199"/>
    </location>
</feature>
<dbReference type="GO" id="GO:1901135">
    <property type="term" value="P:carbohydrate derivative metabolic process"/>
    <property type="evidence" value="ECO:0007669"/>
    <property type="project" value="InterPro"/>
</dbReference>
<dbReference type="PROSITE" id="PS51464">
    <property type="entry name" value="SIS"/>
    <property type="match status" value="1"/>
</dbReference>
<evidence type="ECO:0000256" key="1">
    <source>
        <dbReference type="ARBA" id="ARBA00023268"/>
    </source>
</evidence>
<dbReference type="SUPFAM" id="SSF53697">
    <property type="entry name" value="SIS domain"/>
    <property type="match status" value="1"/>
</dbReference>
<dbReference type="Pfam" id="PF13580">
    <property type="entry name" value="SIS_2"/>
    <property type="match status" value="1"/>
</dbReference>
<evidence type="ECO:0000256" key="3">
    <source>
        <dbReference type="SAM" id="MobiDB-lite"/>
    </source>
</evidence>
<comment type="caution">
    <text evidence="5">The sequence shown here is derived from an EMBL/GenBank/DDBJ whole genome shotgun (WGS) entry which is preliminary data.</text>
</comment>
<dbReference type="CDD" id="cd05006">
    <property type="entry name" value="SIS_GmhA"/>
    <property type="match status" value="1"/>
</dbReference>
<evidence type="ECO:0000313" key="6">
    <source>
        <dbReference type="Proteomes" id="UP000663792"/>
    </source>
</evidence>